<dbReference type="Proteomes" id="UP001194273">
    <property type="component" value="Unassembled WGS sequence"/>
</dbReference>
<dbReference type="RefSeq" id="WP_193528982.1">
    <property type="nucleotide sequence ID" value="NZ_JADCJZ010000001.1"/>
</dbReference>
<feature type="transmembrane region" description="Helical" evidence="1">
    <location>
        <begin position="6"/>
        <end position="28"/>
    </location>
</feature>
<keyword evidence="1" id="KW-0472">Membrane</keyword>
<evidence type="ECO:0008006" key="4">
    <source>
        <dbReference type="Google" id="ProtNLM"/>
    </source>
</evidence>
<keyword evidence="1" id="KW-0812">Transmembrane</keyword>
<gene>
    <name evidence="2" type="ORF">INF26_01590</name>
</gene>
<evidence type="ECO:0000313" key="3">
    <source>
        <dbReference type="Proteomes" id="UP001194273"/>
    </source>
</evidence>
<evidence type="ECO:0000313" key="2">
    <source>
        <dbReference type="EMBL" id="MBE5023547.1"/>
    </source>
</evidence>
<evidence type="ECO:0000256" key="1">
    <source>
        <dbReference type="SAM" id="Phobius"/>
    </source>
</evidence>
<feature type="transmembrane region" description="Helical" evidence="1">
    <location>
        <begin position="49"/>
        <end position="66"/>
    </location>
</feature>
<accession>A0ABR9QR84</accession>
<proteinExistence type="predicted"/>
<keyword evidence="3" id="KW-1185">Reference proteome</keyword>
<comment type="caution">
    <text evidence="2">The sequence shown here is derived from an EMBL/GenBank/DDBJ whole genome shotgun (WGS) entry which is preliminary data.</text>
</comment>
<dbReference type="EMBL" id="JADCJZ010000001">
    <property type="protein sequence ID" value="MBE5023547.1"/>
    <property type="molecule type" value="Genomic_DNA"/>
</dbReference>
<keyword evidence="1" id="KW-1133">Transmembrane helix</keyword>
<sequence>MGDALLVVVAVLVPLVALVLEHAGNVRITERHHSHHDTYVVSAPFRRSLVLAMTFVAVLGLALAWLCEADVFVADAELPLVFTDAFLVTCFVLWCFLCRYRVSTFGDCMVVTPLVGPRVWVRYDDIDRLEWRGMRMESGFRSLAVWVGGRRVVTLHGIVDVEQIIMSIDRFDLLPQAL</sequence>
<reference evidence="2 3" key="1">
    <citation type="submission" date="2020-10" db="EMBL/GenBank/DDBJ databases">
        <title>ChiBAC.</title>
        <authorList>
            <person name="Zenner C."/>
            <person name="Hitch T.C.A."/>
            <person name="Clavel T."/>
        </authorList>
    </citation>
    <scope>NUCLEOTIDE SEQUENCE [LARGE SCALE GENOMIC DNA]</scope>
    <source>
        <strain evidence="2 3">DSM 107455</strain>
    </source>
</reference>
<protein>
    <recommendedName>
        <fullName evidence="4">DUF304 domain-containing protein</fullName>
    </recommendedName>
</protein>
<feature type="transmembrane region" description="Helical" evidence="1">
    <location>
        <begin position="78"/>
        <end position="97"/>
    </location>
</feature>
<organism evidence="2 3">
    <name type="scientific">Thermophilibacter gallinarum</name>
    <dbReference type="NCBI Taxonomy" id="2779357"/>
    <lineage>
        <taxon>Bacteria</taxon>
        <taxon>Bacillati</taxon>
        <taxon>Actinomycetota</taxon>
        <taxon>Coriobacteriia</taxon>
        <taxon>Coriobacteriales</taxon>
        <taxon>Atopobiaceae</taxon>
        <taxon>Thermophilibacter</taxon>
    </lineage>
</organism>
<name>A0ABR9QR84_9ACTN</name>